<dbReference type="Proteomes" id="UP000887540">
    <property type="component" value="Unplaced"/>
</dbReference>
<keyword evidence="1" id="KW-1185">Reference proteome</keyword>
<accession>A0A914CR89</accession>
<name>A0A914CR89_9BILA</name>
<evidence type="ECO:0000313" key="2">
    <source>
        <dbReference type="WBParaSite" id="ACRNAN_scaffold13107.g14429.t1"/>
    </source>
</evidence>
<dbReference type="WBParaSite" id="ACRNAN_scaffold13107.g14429.t1">
    <property type="protein sequence ID" value="ACRNAN_scaffold13107.g14429.t1"/>
    <property type="gene ID" value="ACRNAN_scaffold13107.g14429"/>
</dbReference>
<sequence length="149" mass="16941">MDQLTSDEFEALLKGATRAARRRRKHRRSCRRRSSLSHSDSEISAILPADNVLCRELYFEDELDDTGLEDSTLHASSFLLNISDKDSEEVFHQDNHENNEALDDAKIVQSSLWARFFSSPWTCVLLPTAISIGVYIMIKSAHEAFPTIL</sequence>
<reference evidence="2" key="1">
    <citation type="submission" date="2022-11" db="UniProtKB">
        <authorList>
            <consortium name="WormBaseParasite"/>
        </authorList>
    </citation>
    <scope>IDENTIFICATION</scope>
</reference>
<evidence type="ECO:0000313" key="1">
    <source>
        <dbReference type="Proteomes" id="UP000887540"/>
    </source>
</evidence>
<organism evidence="1 2">
    <name type="scientific">Acrobeloides nanus</name>
    <dbReference type="NCBI Taxonomy" id="290746"/>
    <lineage>
        <taxon>Eukaryota</taxon>
        <taxon>Metazoa</taxon>
        <taxon>Ecdysozoa</taxon>
        <taxon>Nematoda</taxon>
        <taxon>Chromadorea</taxon>
        <taxon>Rhabditida</taxon>
        <taxon>Tylenchina</taxon>
        <taxon>Cephalobomorpha</taxon>
        <taxon>Cephaloboidea</taxon>
        <taxon>Cephalobidae</taxon>
        <taxon>Acrobeloides</taxon>
    </lineage>
</organism>
<dbReference type="AlphaFoldDB" id="A0A914CR89"/>
<protein>
    <submittedName>
        <fullName evidence="2">Uncharacterized protein</fullName>
    </submittedName>
</protein>
<proteinExistence type="predicted"/>